<dbReference type="Proteomes" id="UP000095286">
    <property type="component" value="Unplaced"/>
</dbReference>
<name>A0AC35U9B5_9BILA</name>
<evidence type="ECO:0000313" key="2">
    <source>
        <dbReference type="WBParaSite" id="RSKR_0000946000.1"/>
    </source>
</evidence>
<reference evidence="2" key="1">
    <citation type="submission" date="2016-11" db="UniProtKB">
        <authorList>
            <consortium name="WormBaseParasite"/>
        </authorList>
    </citation>
    <scope>IDENTIFICATION</scope>
    <source>
        <strain evidence="2">KR3021</strain>
    </source>
</reference>
<dbReference type="WBParaSite" id="RSKR_0000946000.1">
    <property type="protein sequence ID" value="RSKR_0000946000.1"/>
    <property type="gene ID" value="RSKR_0000946000"/>
</dbReference>
<sequence length="702" mass="78880">MVTMEALLIFLLLLQSNTIKCQQIQINPLSAALKADPKISNSFESSKISVEPKCGSDLITIEITFNPASLPNGRFNDWILVGTLNKPECRLKGNDETKYVVEIAVLNDPCGTISVTRGVFQNTIRVAQFPNLVLQTDYNFTVRCIYGLPQVIDQTSRLSELDGFQSNGNRPALVSSMIDNNRRAEDLDMLNDKNNRNFNQINGFNPKSNNVGEDRRIGVGDNVEVANNANFVTAPNIPQHFIPSNTGSRLAPPDNSFNSLSNIDVEKQKEKDNMDAASRSIANNLTPAILQVDANRPTNSFLTIILTVCSLLILFLLLLLCFLCLKKYYGVKKNASASVSHAGSTSAHAIIPNHQRILQEYWSTQGNPKFNQQNVNTGYRPSVTSPEVDGGISTDSYSEVSDEGRRSIHSHRPVDVPDGRKIHRSSGRHHQIYERSNKNPIISSPVPIPLPPANFPTPINNRSRHGSEESEESLSTPQSYQDWRDRIARNKEGKGILKKREEEVPSITEITQYAETHTKPSLHKFHDNSSDEETFPGDYSQQTSKKTAAFDTITLDRFTHCVDRIRGFGQRRLTEQELSRWRQLIGNDYQLQGIIKNSTSLDDLKMIFQSNEYKSYFSQDKWNQIIQCIWECQSSRLRERSLMNKVLEEGGKVIETRTVRRTEKVVVGSTANDDNFSDDPNNGSTLNVYIGNVSNNPQIGWS</sequence>
<proteinExistence type="predicted"/>
<protein>
    <submittedName>
        <fullName evidence="2">ZP domain-containing protein</fullName>
    </submittedName>
</protein>
<organism evidence="1 2">
    <name type="scientific">Rhabditophanes sp. KR3021</name>
    <dbReference type="NCBI Taxonomy" id="114890"/>
    <lineage>
        <taxon>Eukaryota</taxon>
        <taxon>Metazoa</taxon>
        <taxon>Ecdysozoa</taxon>
        <taxon>Nematoda</taxon>
        <taxon>Chromadorea</taxon>
        <taxon>Rhabditida</taxon>
        <taxon>Tylenchina</taxon>
        <taxon>Panagrolaimomorpha</taxon>
        <taxon>Strongyloidoidea</taxon>
        <taxon>Alloionematidae</taxon>
        <taxon>Rhabditophanes</taxon>
    </lineage>
</organism>
<accession>A0AC35U9B5</accession>
<evidence type="ECO:0000313" key="1">
    <source>
        <dbReference type="Proteomes" id="UP000095286"/>
    </source>
</evidence>